<name>A0A6J6YPX1_9ZZZZ</name>
<dbReference type="PROSITE" id="PS51257">
    <property type="entry name" value="PROKAR_LIPOPROTEIN"/>
    <property type="match status" value="1"/>
</dbReference>
<evidence type="ECO:0000313" key="1">
    <source>
        <dbReference type="EMBL" id="CAB4810525.1"/>
    </source>
</evidence>
<dbReference type="EMBL" id="CAFAAI010000299">
    <property type="protein sequence ID" value="CAB4810525.1"/>
    <property type="molecule type" value="Genomic_DNA"/>
</dbReference>
<reference evidence="1" key="1">
    <citation type="submission" date="2020-05" db="EMBL/GenBank/DDBJ databases">
        <authorList>
            <person name="Chiriac C."/>
            <person name="Salcher M."/>
            <person name="Ghai R."/>
            <person name="Kavagutti S V."/>
        </authorList>
    </citation>
    <scope>NUCLEOTIDE SEQUENCE</scope>
</reference>
<proteinExistence type="predicted"/>
<dbReference type="AlphaFoldDB" id="A0A6J6YPX1"/>
<accession>A0A6J6YPX1</accession>
<organism evidence="1">
    <name type="scientific">freshwater metagenome</name>
    <dbReference type="NCBI Taxonomy" id="449393"/>
    <lineage>
        <taxon>unclassified sequences</taxon>
        <taxon>metagenomes</taxon>
        <taxon>ecological metagenomes</taxon>
    </lineage>
</organism>
<protein>
    <submittedName>
        <fullName evidence="1">Unannotated protein</fullName>
    </submittedName>
</protein>
<sequence length="159" mass="16455">MRMKALGSIVVVVVLALAGCSSSGTVGNGGSVSADAASKADFCTLIIAFRKANETLGNDLAATDAEQSKAAMKLLIGQLKTLVERAPADIKSDLETANKFMVQFDALMAAHDYDTSGISEDPTLQADLKNLNSADVTGALDRIAAYTTTDCVLPPTPTS</sequence>
<gene>
    <name evidence="1" type="ORF">UFOPK2992_01548</name>
</gene>